<dbReference type="InterPro" id="IPR011051">
    <property type="entry name" value="RmlC_Cupin_sf"/>
</dbReference>
<organism evidence="1 2">
    <name type="scientific">Pseudoclavibacter chungangensis</name>
    <dbReference type="NCBI Taxonomy" id="587635"/>
    <lineage>
        <taxon>Bacteria</taxon>
        <taxon>Bacillati</taxon>
        <taxon>Actinomycetota</taxon>
        <taxon>Actinomycetes</taxon>
        <taxon>Micrococcales</taxon>
        <taxon>Microbacteriaceae</taxon>
        <taxon>Pseudoclavibacter</taxon>
    </lineage>
</organism>
<gene>
    <name evidence="1" type="ORF">F8O01_08885</name>
</gene>
<evidence type="ECO:0000313" key="1">
    <source>
        <dbReference type="EMBL" id="KAB1657342.1"/>
    </source>
</evidence>
<protein>
    <submittedName>
        <fullName evidence="1">LuxR family transcriptional regulator</fullName>
    </submittedName>
</protein>
<dbReference type="EMBL" id="WBJZ01000009">
    <property type="protein sequence ID" value="KAB1657342.1"/>
    <property type="molecule type" value="Genomic_DNA"/>
</dbReference>
<dbReference type="Proteomes" id="UP000467240">
    <property type="component" value="Unassembled WGS sequence"/>
</dbReference>
<dbReference type="PANTHER" id="PTHR37694:SF1">
    <property type="entry name" value="SLR8022 PROTEIN"/>
    <property type="match status" value="1"/>
</dbReference>
<evidence type="ECO:0000313" key="2">
    <source>
        <dbReference type="Proteomes" id="UP000467240"/>
    </source>
</evidence>
<keyword evidence="2" id="KW-1185">Reference proteome</keyword>
<dbReference type="InterPro" id="IPR014710">
    <property type="entry name" value="RmlC-like_jellyroll"/>
</dbReference>
<dbReference type="PANTHER" id="PTHR37694">
    <property type="entry name" value="SLR8022 PROTEIN"/>
    <property type="match status" value="1"/>
</dbReference>
<name>A0A7J5BSZ3_9MICO</name>
<reference evidence="1 2" key="1">
    <citation type="submission" date="2019-09" db="EMBL/GenBank/DDBJ databases">
        <title>Phylogeny of genus Pseudoclavibacter and closely related genus.</title>
        <authorList>
            <person name="Li Y."/>
        </authorList>
    </citation>
    <scope>NUCLEOTIDE SEQUENCE [LARGE SCALE GENOMIC DNA]</scope>
    <source>
        <strain evidence="1 2">DSM 23821</strain>
    </source>
</reference>
<dbReference type="RefSeq" id="WP_158040507.1">
    <property type="nucleotide sequence ID" value="NZ_JACCFV010000001.1"/>
</dbReference>
<dbReference type="SUPFAM" id="SSF51182">
    <property type="entry name" value="RmlC-like cupins"/>
    <property type="match status" value="1"/>
</dbReference>
<comment type="caution">
    <text evidence="1">The sequence shown here is derived from an EMBL/GenBank/DDBJ whole genome shotgun (WGS) entry which is preliminary data.</text>
</comment>
<dbReference type="CDD" id="cd02230">
    <property type="entry name" value="cupin_HP0902-like"/>
    <property type="match status" value="1"/>
</dbReference>
<dbReference type="OrthoDB" id="5190473at2"/>
<dbReference type="Gene3D" id="2.60.120.10">
    <property type="entry name" value="Jelly Rolls"/>
    <property type="match status" value="1"/>
</dbReference>
<accession>A0A7J5BSZ3</accession>
<dbReference type="AlphaFoldDB" id="A0A7J5BSZ3"/>
<sequence>MTSPDVSPVDLAALGTELLDAARSAPARRAARSVHAGELLRQTVLALLDGTALGEHESPPEATLQMLRGRVVLVGDGREWDLVAGTLIGIPPERHAVRAIEDSVFLLTVRHEAPASGTIADTTRTGAER</sequence>
<proteinExistence type="predicted"/>